<evidence type="ECO:0000313" key="2">
    <source>
        <dbReference type="Proteomes" id="UP000295277"/>
    </source>
</evidence>
<proteinExistence type="predicted"/>
<dbReference type="EMBL" id="SLVM01000001">
    <property type="protein sequence ID" value="TCM88142.1"/>
    <property type="molecule type" value="Genomic_DNA"/>
</dbReference>
<dbReference type="InterPro" id="IPR024524">
    <property type="entry name" value="DUF3800"/>
</dbReference>
<dbReference type="Pfam" id="PF12686">
    <property type="entry name" value="DUF3800"/>
    <property type="match status" value="1"/>
</dbReference>
<dbReference type="RefSeq" id="WP_132693148.1">
    <property type="nucleotide sequence ID" value="NZ_SLVM01000001.1"/>
</dbReference>
<organism evidence="1 2">
    <name type="scientific">Rhodovulum steppense</name>
    <dbReference type="NCBI Taxonomy" id="540251"/>
    <lineage>
        <taxon>Bacteria</taxon>
        <taxon>Pseudomonadati</taxon>
        <taxon>Pseudomonadota</taxon>
        <taxon>Alphaproteobacteria</taxon>
        <taxon>Rhodobacterales</taxon>
        <taxon>Paracoccaceae</taxon>
        <taxon>Rhodovulum</taxon>
    </lineage>
</organism>
<accession>A0A4R1Z382</accession>
<name>A0A4R1Z382_9RHOB</name>
<comment type="caution">
    <text evidence="1">The sequence shown here is derived from an EMBL/GenBank/DDBJ whole genome shotgun (WGS) entry which is preliminary data.</text>
</comment>
<dbReference type="Proteomes" id="UP000295277">
    <property type="component" value="Unassembled WGS sequence"/>
</dbReference>
<evidence type="ECO:0000313" key="1">
    <source>
        <dbReference type="EMBL" id="TCM88142.1"/>
    </source>
</evidence>
<dbReference type="AlphaFoldDB" id="A0A4R1Z382"/>
<gene>
    <name evidence="1" type="ORF">EV216_101153</name>
</gene>
<reference evidence="1 2" key="1">
    <citation type="submission" date="2019-03" db="EMBL/GenBank/DDBJ databases">
        <title>Genomic Encyclopedia of Type Strains, Phase IV (KMG-IV): sequencing the most valuable type-strain genomes for metagenomic binning, comparative biology and taxonomic classification.</title>
        <authorList>
            <person name="Goeker M."/>
        </authorList>
    </citation>
    <scope>NUCLEOTIDE SEQUENCE [LARGE SCALE GENOMIC DNA]</scope>
    <source>
        <strain evidence="1 2">DSM 21153</strain>
    </source>
</reference>
<sequence length="292" mass="33710">MFNIFIDESGTYKVDTAAKRETNYLVLSAAAVPLVDCERLRSKLRESAIFKTNGKPLHSKNIKTRTLLDVAEFIASEDIYFFAAVSCKASVLDQGPKTWAERSRSDHFEYAKTIHRMLLERVGAFFTEMTWNDRDARLKMASAEITAEQHSEIDMVKLNEYISKCRKKPLNQKVGQLKGLPCCEIKQKSKEDEPLLFLADIFAYGVGQTLIDGERRFIESDLIRYLGERIWHNDDDGSFLDRGMRFIPSAREVCKSRRLLHLYTRSLPLEICDARQEKSRRQEQDVPSEILE</sequence>
<dbReference type="OrthoDB" id="8455662at2"/>
<keyword evidence="2" id="KW-1185">Reference proteome</keyword>
<protein>
    <submittedName>
        <fullName evidence="1">Uncharacterized protein DUF3800</fullName>
    </submittedName>
</protein>